<dbReference type="AlphaFoldDB" id="A0A2R6WXN6"/>
<dbReference type="PROSITE" id="PS51375">
    <property type="entry name" value="PPR"/>
    <property type="match status" value="7"/>
</dbReference>
<dbReference type="Gene3D" id="3.30.1370.110">
    <property type="match status" value="1"/>
</dbReference>
<gene>
    <name evidence="6" type="ORF">MARPO_0050s0075</name>
</gene>
<dbReference type="Gene3D" id="1.25.40.10">
    <property type="entry name" value="Tetratricopeptide repeat domain"/>
    <property type="match status" value="3"/>
</dbReference>
<protein>
    <recommendedName>
        <fullName evidence="5">Smr domain-containing protein</fullName>
    </recommendedName>
</protein>
<feature type="repeat" description="PPR" evidence="3">
    <location>
        <begin position="614"/>
        <end position="648"/>
    </location>
</feature>
<dbReference type="Pfam" id="PF13041">
    <property type="entry name" value="PPR_2"/>
    <property type="match status" value="3"/>
</dbReference>
<dbReference type="Pfam" id="PF01535">
    <property type="entry name" value="PPR"/>
    <property type="match status" value="1"/>
</dbReference>
<evidence type="ECO:0000313" key="6">
    <source>
        <dbReference type="EMBL" id="PTQ38619.1"/>
    </source>
</evidence>
<sequence length="1115" mass="123135">MQSRDERKTSFCSERMKLCQRHLSKVYGRSKTIFLKARGEKESSSVYPSSSCFINPHAEAENTPHSGNSSARSSSKFLDRTKVSPYLSAVSGLFDGPTLLRKLRFRNFQSSVAKTSPVSPRARCPKYCNDGKHDSSGSVPVFFEHVPENQSVSHSAPSWASSREALRQPSATANAPREDCSTGAEPQDQLKGMAMEPVICDGCRSGAATELNGGGVRQPEMKPGLFAARHSTIPEMSSYPSSTRQEEGSNGHPSANAMVPKHHKVDDPRKWGQPDLGSEPRAVVTTVAPGSKLQTSRPSRSGSTCTQMLRVDGIDFRNCFSAADVSRKPERSLEPRAGRCNRNHSSGLDDIGEATRSSFSPCPGAASCVPDLTPIRTREPLGKHSTNENMSLSNVLASKPRLKHCNQASVRGGDARCEGSLIQSTLASRVSDCFMAPSRPMHVSENTIPAKDALSIELRSGGALSASVADNVLSHRGLQVPEAVSIQSHLARTTKANIRKLEKSSSRLWKHGSMALCTENPVRDYTTGASSPTFRIKSREKVNWSTSDSRKVVNLVCQTLRQHRWGPVTMETLDGLKGKLNSYCVTAVIQQISDPSLALKFFNWAKQRQGFKHTVFTYTSMISLLGRARNLQGVRTLLEEMHEDGCEPTSVTYNTLILIYGKLKSLSESLRVFRIMKEAGCKPDNVTYSILIHLCVKSGFIPEALKLYRAMLEAGIKPDTITYSIVINSLGKSGDLSQARKLFREMKEMGCVPNEFTYNSMIDSHAKSRQTEYALKYYQEMRDNGFLLNSVICTTVMSVLATLGQFTEAEALFREMEQTGIVGDTAAYSLMINMWGQAGNLDKAVSWYGIMLGNMVTPSLSVFTSLVNAHLELHLYEGAQHFLTSMSMWGISPDLKVYTSLLRHCTGCDRQDHVDAVLGLMDRLGHPAHKFVFELLTSKDQDRRNTRTRFETFFDSVQHEDQDSRQAFANALIEFLYKLQCKVDPGFVWELAVEKGLFPNSIIRRGAPNHWLIDLHSMSVGTALVALPKLLTSLRDNWVQRPTRRVYIVTGWGKRSKVTGSSAMKQSVNAVLQAAKSPFSADHTNAGVFVCYGVPFCSWIADPSVRRKLGLDVAA</sequence>
<dbReference type="SMART" id="SM00463">
    <property type="entry name" value="SMR"/>
    <property type="match status" value="1"/>
</dbReference>
<reference evidence="7" key="1">
    <citation type="journal article" date="2017" name="Cell">
        <title>Insights into land plant evolution garnered from the Marchantia polymorpha genome.</title>
        <authorList>
            <person name="Bowman J.L."/>
            <person name="Kohchi T."/>
            <person name="Yamato K.T."/>
            <person name="Jenkins J."/>
            <person name="Shu S."/>
            <person name="Ishizaki K."/>
            <person name="Yamaoka S."/>
            <person name="Nishihama R."/>
            <person name="Nakamura Y."/>
            <person name="Berger F."/>
            <person name="Adam C."/>
            <person name="Aki S.S."/>
            <person name="Althoff F."/>
            <person name="Araki T."/>
            <person name="Arteaga-Vazquez M.A."/>
            <person name="Balasubrmanian S."/>
            <person name="Barry K."/>
            <person name="Bauer D."/>
            <person name="Boehm C.R."/>
            <person name="Briginshaw L."/>
            <person name="Caballero-Perez J."/>
            <person name="Catarino B."/>
            <person name="Chen F."/>
            <person name="Chiyoda S."/>
            <person name="Chovatia M."/>
            <person name="Davies K.M."/>
            <person name="Delmans M."/>
            <person name="Demura T."/>
            <person name="Dierschke T."/>
            <person name="Dolan L."/>
            <person name="Dorantes-Acosta A.E."/>
            <person name="Eklund D.M."/>
            <person name="Florent S.N."/>
            <person name="Flores-Sandoval E."/>
            <person name="Fujiyama A."/>
            <person name="Fukuzawa H."/>
            <person name="Galik B."/>
            <person name="Grimanelli D."/>
            <person name="Grimwood J."/>
            <person name="Grossniklaus U."/>
            <person name="Hamada T."/>
            <person name="Haseloff J."/>
            <person name="Hetherington A.J."/>
            <person name="Higo A."/>
            <person name="Hirakawa Y."/>
            <person name="Hundley H.N."/>
            <person name="Ikeda Y."/>
            <person name="Inoue K."/>
            <person name="Inoue S.I."/>
            <person name="Ishida S."/>
            <person name="Jia Q."/>
            <person name="Kakita M."/>
            <person name="Kanazawa T."/>
            <person name="Kawai Y."/>
            <person name="Kawashima T."/>
            <person name="Kennedy M."/>
            <person name="Kinose K."/>
            <person name="Kinoshita T."/>
            <person name="Kohara Y."/>
            <person name="Koide E."/>
            <person name="Komatsu K."/>
            <person name="Kopischke S."/>
            <person name="Kubo M."/>
            <person name="Kyozuka J."/>
            <person name="Lagercrantz U."/>
            <person name="Lin S.S."/>
            <person name="Lindquist E."/>
            <person name="Lipzen A.M."/>
            <person name="Lu C.W."/>
            <person name="De Luna E."/>
            <person name="Martienssen R.A."/>
            <person name="Minamino N."/>
            <person name="Mizutani M."/>
            <person name="Mizutani M."/>
            <person name="Mochizuki N."/>
            <person name="Monte I."/>
            <person name="Mosher R."/>
            <person name="Nagasaki H."/>
            <person name="Nakagami H."/>
            <person name="Naramoto S."/>
            <person name="Nishitani K."/>
            <person name="Ohtani M."/>
            <person name="Okamoto T."/>
            <person name="Okumura M."/>
            <person name="Phillips J."/>
            <person name="Pollak B."/>
            <person name="Reinders A."/>
            <person name="Rovekamp M."/>
            <person name="Sano R."/>
            <person name="Sawa S."/>
            <person name="Schmid M.W."/>
            <person name="Shirakawa M."/>
            <person name="Solano R."/>
            <person name="Spunde A."/>
            <person name="Suetsugu N."/>
            <person name="Sugano S."/>
            <person name="Sugiyama A."/>
            <person name="Sun R."/>
            <person name="Suzuki Y."/>
            <person name="Takenaka M."/>
            <person name="Takezawa D."/>
            <person name="Tomogane H."/>
            <person name="Tsuzuki M."/>
            <person name="Ueda T."/>
            <person name="Umeda M."/>
            <person name="Ward J.M."/>
            <person name="Watanabe Y."/>
            <person name="Yazaki K."/>
            <person name="Yokoyama R."/>
            <person name="Yoshitake Y."/>
            <person name="Yotsui I."/>
            <person name="Zachgo S."/>
            <person name="Schmutz J."/>
        </authorList>
    </citation>
    <scope>NUCLEOTIDE SEQUENCE [LARGE SCALE GENOMIC DNA]</scope>
    <source>
        <strain evidence="7">Tak-1</strain>
    </source>
</reference>
<comment type="similarity">
    <text evidence="1">Belongs to the PPR family. P subfamily.</text>
</comment>
<dbReference type="EMBL" id="KZ772722">
    <property type="protein sequence ID" value="PTQ38619.1"/>
    <property type="molecule type" value="Genomic_DNA"/>
</dbReference>
<evidence type="ECO:0000256" key="2">
    <source>
        <dbReference type="ARBA" id="ARBA00022737"/>
    </source>
</evidence>
<dbReference type="PROSITE" id="PS50828">
    <property type="entry name" value="SMR"/>
    <property type="match status" value="1"/>
</dbReference>
<dbReference type="InterPro" id="IPR002885">
    <property type="entry name" value="PPR_rpt"/>
</dbReference>
<dbReference type="PANTHER" id="PTHR47447">
    <property type="entry name" value="OS03G0856100 PROTEIN"/>
    <property type="match status" value="1"/>
</dbReference>
<dbReference type="OrthoDB" id="185373at2759"/>
<dbReference type="Gramene" id="Mp3g12830.1">
    <property type="protein sequence ID" value="Mp3g12830.1.cds"/>
    <property type="gene ID" value="Mp3g12830"/>
</dbReference>
<feature type="repeat" description="PPR" evidence="3">
    <location>
        <begin position="719"/>
        <end position="753"/>
    </location>
</feature>
<dbReference type="SUPFAM" id="SSF81901">
    <property type="entry name" value="HCP-like"/>
    <property type="match status" value="1"/>
</dbReference>
<feature type="repeat" description="PPR" evidence="3">
    <location>
        <begin position="754"/>
        <end position="788"/>
    </location>
</feature>
<feature type="compositionally biased region" description="Low complexity" evidence="4">
    <location>
        <begin position="152"/>
        <end position="162"/>
    </location>
</feature>
<evidence type="ECO:0000313" key="7">
    <source>
        <dbReference type="Proteomes" id="UP000244005"/>
    </source>
</evidence>
<proteinExistence type="inferred from homology"/>
<dbReference type="SUPFAM" id="SSF160443">
    <property type="entry name" value="SMR domain-like"/>
    <property type="match status" value="1"/>
</dbReference>
<name>A0A2R6WXN6_MARPO</name>
<feature type="domain" description="Smr" evidence="5">
    <location>
        <begin position="1013"/>
        <end position="1100"/>
    </location>
</feature>
<evidence type="ECO:0000259" key="5">
    <source>
        <dbReference type="PROSITE" id="PS50828"/>
    </source>
</evidence>
<feature type="repeat" description="PPR" evidence="3">
    <location>
        <begin position="649"/>
        <end position="683"/>
    </location>
</feature>
<organism evidence="6 7">
    <name type="scientific">Marchantia polymorpha</name>
    <name type="common">Common liverwort</name>
    <name type="synonym">Marchantia aquatica</name>
    <dbReference type="NCBI Taxonomy" id="3197"/>
    <lineage>
        <taxon>Eukaryota</taxon>
        <taxon>Viridiplantae</taxon>
        <taxon>Streptophyta</taxon>
        <taxon>Embryophyta</taxon>
        <taxon>Marchantiophyta</taxon>
        <taxon>Marchantiopsida</taxon>
        <taxon>Marchantiidae</taxon>
        <taxon>Marchantiales</taxon>
        <taxon>Marchantiaceae</taxon>
        <taxon>Marchantia</taxon>
    </lineage>
</organism>
<dbReference type="InterPro" id="IPR036063">
    <property type="entry name" value="Smr_dom_sf"/>
</dbReference>
<evidence type="ECO:0000256" key="3">
    <source>
        <dbReference type="PROSITE-ProRule" id="PRU00708"/>
    </source>
</evidence>
<feature type="compositionally biased region" description="Polar residues" evidence="4">
    <location>
        <begin position="234"/>
        <end position="243"/>
    </location>
</feature>
<dbReference type="PANTHER" id="PTHR47447:SF17">
    <property type="entry name" value="OS12G0638900 PROTEIN"/>
    <property type="match status" value="1"/>
</dbReference>
<feature type="region of interest" description="Disordered" evidence="4">
    <location>
        <begin position="152"/>
        <end position="190"/>
    </location>
</feature>
<evidence type="ECO:0000256" key="1">
    <source>
        <dbReference type="ARBA" id="ARBA00007626"/>
    </source>
</evidence>
<feature type="region of interest" description="Disordered" evidence="4">
    <location>
        <begin position="234"/>
        <end position="283"/>
    </location>
</feature>
<keyword evidence="2" id="KW-0677">Repeat</keyword>
<accession>A0A2R6WXN6</accession>
<keyword evidence="7" id="KW-1185">Reference proteome</keyword>
<dbReference type="NCBIfam" id="TIGR00756">
    <property type="entry name" value="PPR"/>
    <property type="match status" value="6"/>
</dbReference>
<feature type="repeat" description="PPR" evidence="3">
    <location>
        <begin position="684"/>
        <end position="718"/>
    </location>
</feature>
<feature type="repeat" description="PPR" evidence="3">
    <location>
        <begin position="824"/>
        <end position="858"/>
    </location>
</feature>
<dbReference type="Proteomes" id="UP000244005">
    <property type="component" value="Unassembled WGS sequence"/>
</dbReference>
<dbReference type="InterPro" id="IPR011990">
    <property type="entry name" value="TPR-like_helical_dom_sf"/>
</dbReference>
<dbReference type="InterPro" id="IPR002625">
    <property type="entry name" value="Smr_dom"/>
</dbReference>
<feature type="repeat" description="PPR" evidence="3">
    <location>
        <begin position="789"/>
        <end position="823"/>
    </location>
</feature>
<evidence type="ECO:0000256" key="4">
    <source>
        <dbReference type="SAM" id="MobiDB-lite"/>
    </source>
</evidence>